<reference evidence="5" key="1">
    <citation type="submission" date="2025-08" db="UniProtKB">
        <authorList>
            <consortium name="RefSeq"/>
        </authorList>
    </citation>
    <scope>IDENTIFICATION</scope>
    <source>
        <tissue evidence="5">Muscle</tissue>
    </source>
</reference>
<dbReference type="GeneID" id="106473476"/>
<dbReference type="SUPFAM" id="SSF110942">
    <property type="entry name" value="HSP90 C-terminal domain"/>
    <property type="match status" value="1"/>
</dbReference>
<feature type="region of interest" description="Disordered" evidence="3">
    <location>
        <begin position="1"/>
        <end position="21"/>
    </location>
</feature>
<sequence length="152" mass="17124">MEKEIRREKEDTSVEDLGEDSLSKTEATSLVDWLKGTLGDKAHKVQITKRLSSHPCLVSVEEMAAARHFVRTSLQSIPEDQRYKLLEPTLQINPSHPIMKKLSLLKDNNPQLAELLAKQVFDNAMVTAGLVDDPRRVTGNLNELITKLLESH</sequence>
<evidence type="ECO:0000256" key="2">
    <source>
        <dbReference type="ARBA" id="ARBA00023186"/>
    </source>
</evidence>
<accession>A0ABM1BVR4</accession>
<dbReference type="Pfam" id="PF00183">
    <property type="entry name" value="HSP90"/>
    <property type="match status" value="1"/>
</dbReference>
<dbReference type="Gene3D" id="1.20.120.790">
    <property type="entry name" value="Heat shock protein 90, C-terminal domain"/>
    <property type="match status" value="1"/>
</dbReference>
<comment type="similarity">
    <text evidence="1">Belongs to the heat shock protein 90 family.</text>
</comment>
<dbReference type="InterPro" id="IPR037196">
    <property type="entry name" value="HSP90_C"/>
</dbReference>
<dbReference type="Proteomes" id="UP000694941">
    <property type="component" value="Unplaced"/>
</dbReference>
<gene>
    <name evidence="5" type="primary">LOC106473476</name>
</gene>
<evidence type="ECO:0000313" key="4">
    <source>
        <dbReference type="Proteomes" id="UP000694941"/>
    </source>
</evidence>
<feature type="compositionally biased region" description="Basic and acidic residues" evidence="3">
    <location>
        <begin position="1"/>
        <end position="12"/>
    </location>
</feature>
<proteinExistence type="inferred from homology"/>
<dbReference type="InterPro" id="IPR001404">
    <property type="entry name" value="Hsp90_fam"/>
</dbReference>
<evidence type="ECO:0000256" key="1">
    <source>
        <dbReference type="ARBA" id="ARBA00008239"/>
    </source>
</evidence>
<evidence type="ECO:0000313" key="5">
    <source>
        <dbReference type="RefSeq" id="XP_013789610.1"/>
    </source>
</evidence>
<name>A0ABM1BVR4_LIMPO</name>
<evidence type="ECO:0000256" key="3">
    <source>
        <dbReference type="SAM" id="MobiDB-lite"/>
    </source>
</evidence>
<dbReference type="PANTHER" id="PTHR11528">
    <property type="entry name" value="HEAT SHOCK PROTEIN 90 FAMILY MEMBER"/>
    <property type="match status" value="1"/>
</dbReference>
<keyword evidence="2" id="KW-0143">Chaperone</keyword>
<protein>
    <submittedName>
        <fullName evidence="5">Heat shock protein 75 kDa, mitochondrial-like</fullName>
    </submittedName>
</protein>
<keyword evidence="4" id="KW-1185">Reference proteome</keyword>
<dbReference type="RefSeq" id="XP_013789610.1">
    <property type="nucleotide sequence ID" value="XM_013934156.2"/>
</dbReference>
<organism evidence="4 5">
    <name type="scientific">Limulus polyphemus</name>
    <name type="common">Atlantic horseshoe crab</name>
    <dbReference type="NCBI Taxonomy" id="6850"/>
    <lineage>
        <taxon>Eukaryota</taxon>
        <taxon>Metazoa</taxon>
        <taxon>Ecdysozoa</taxon>
        <taxon>Arthropoda</taxon>
        <taxon>Chelicerata</taxon>
        <taxon>Merostomata</taxon>
        <taxon>Xiphosura</taxon>
        <taxon>Limulidae</taxon>
        <taxon>Limulus</taxon>
    </lineage>
</organism>